<evidence type="ECO:0000256" key="3">
    <source>
        <dbReference type="ARBA" id="ARBA00022833"/>
    </source>
</evidence>
<dbReference type="InterPro" id="IPR013083">
    <property type="entry name" value="Znf_RING/FYVE/PHD"/>
</dbReference>
<feature type="compositionally biased region" description="Low complexity" evidence="4">
    <location>
        <begin position="310"/>
        <end position="320"/>
    </location>
</feature>
<dbReference type="InterPro" id="IPR001965">
    <property type="entry name" value="Znf_PHD"/>
</dbReference>
<keyword evidence="3" id="KW-0862">Zinc</keyword>
<dbReference type="GO" id="GO:0008270">
    <property type="term" value="F:zinc ion binding"/>
    <property type="evidence" value="ECO:0007669"/>
    <property type="project" value="UniProtKB-KW"/>
</dbReference>
<dbReference type="InterPro" id="IPR034732">
    <property type="entry name" value="EPHD"/>
</dbReference>
<keyword evidence="1" id="KW-0479">Metal-binding</keyword>
<dbReference type="AlphaFoldDB" id="G3NEK0"/>
<accession>G3NEK0</accession>
<dbReference type="PANTHER" id="PTHR12420">
    <property type="entry name" value="PHD FINGER PROTEIN"/>
    <property type="match status" value="1"/>
</dbReference>
<sequence>MYFILHKKKEMDNRSKVECVLCQKCEETKVTGALSTKDEVTAHQNCLLFSSGLVCSSSPQFDDLFGFSVGDVLAEVKRGSKLMCSRCQLRGATAGCEVRRCKKSYHYPCAVQHKANVVEDADKGKYVLYCSKHSEPTQNNKSSVNGRPSSVTGSQTVIKTINQSEAGPSKVGLMGISTVTVRPSNSKRRLSFPDKQEGIPSKRTPKVLTDDSSNSDEPDKDMASFGPIETDSFEAEVNRNGDESPDASTSGPPAVNRTMAGPKDDEDTILLSDAESESLLLPASPSSRSVPTLYPSVILLGSEEEPARLSSEGSSPDLSSAGRPSPPRRVAVDATPPDTAGLPL</sequence>
<dbReference type="Gene3D" id="3.30.40.10">
    <property type="entry name" value="Zinc/RING finger domain, C3HC4 (zinc finger)"/>
    <property type="match status" value="1"/>
</dbReference>
<reference evidence="6" key="2">
    <citation type="submission" date="2024-04" db="UniProtKB">
        <authorList>
            <consortium name="Ensembl"/>
        </authorList>
    </citation>
    <scope>IDENTIFICATION</scope>
</reference>
<dbReference type="SMART" id="SM00249">
    <property type="entry name" value="PHD"/>
    <property type="match status" value="1"/>
</dbReference>
<feature type="compositionally biased region" description="Low complexity" evidence="4">
    <location>
        <begin position="270"/>
        <end position="289"/>
    </location>
</feature>
<dbReference type="PANTHER" id="PTHR12420:SF45">
    <property type="entry name" value="TRANSCRIPTIONAL REGULATOR ATRX HOMOLOG"/>
    <property type="match status" value="1"/>
</dbReference>
<evidence type="ECO:0000256" key="2">
    <source>
        <dbReference type="ARBA" id="ARBA00022771"/>
    </source>
</evidence>
<evidence type="ECO:0000256" key="4">
    <source>
        <dbReference type="SAM" id="MobiDB-lite"/>
    </source>
</evidence>
<feature type="region of interest" description="Disordered" evidence="4">
    <location>
        <begin position="135"/>
        <end position="154"/>
    </location>
</feature>
<dbReference type="Pfam" id="PF13771">
    <property type="entry name" value="zf-HC5HC2H"/>
    <property type="match status" value="1"/>
</dbReference>
<protein>
    <recommendedName>
        <fullName evidence="5">PHD-type domain-containing protein</fullName>
    </recommendedName>
</protein>
<dbReference type="Bgee" id="ENSGACG00000002866">
    <property type="expression patterns" value="Expressed in spleen and 11 other cell types or tissues"/>
</dbReference>
<dbReference type="GO" id="GO:0005634">
    <property type="term" value="C:nucleus"/>
    <property type="evidence" value="ECO:0007669"/>
    <property type="project" value="TreeGrafter"/>
</dbReference>
<feature type="domain" description="PHD-type" evidence="5">
    <location>
        <begin position="16"/>
        <end position="134"/>
    </location>
</feature>
<reference evidence="6" key="1">
    <citation type="submission" date="2006-01" db="EMBL/GenBank/DDBJ databases">
        <authorList>
            <person name="Lindblad-Toh K."/>
            <person name="Mauceli E."/>
            <person name="Grabherr M."/>
            <person name="Chang J.L."/>
            <person name="Lander E.S."/>
        </authorList>
    </citation>
    <scope>NUCLEOTIDE SEQUENCE [LARGE SCALE GENOMIC DNA]</scope>
</reference>
<evidence type="ECO:0000259" key="5">
    <source>
        <dbReference type="PROSITE" id="PS51805"/>
    </source>
</evidence>
<dbReference type="InParanoid" id="G3NEK0"/>
<dbReference type="eggNOG" id="KOG1084">
    <property type="taxonomic scope" value="Eukaryota"/>
</dbReference>
<organism evidence="6">
    <name type="scientific">Gasterosteus aculeatus</name>
    <name type="common">Three-spined stickleback</name>
    <dbReference type="NCBI Taxonomy" id="69293"/>
    <lineage>
        <taxon>Eukaryota</taxon>
        <taxon>Metazoa</taxon>
        <taxon>Chordata</taxon>
        <taxon>Craniata</taxon>
        <taxon>Vertebrata</taxon>
        <taxon>Euteleostomi</taxon>
        <taxon>Actinopterygii</taxon>
        <taxon>Neopterygii</taxon>
        <taxon>Teleostei</taxon>
        <taxon>Neoteleostei</taxon>
        <taxon>Acanthomorphata</taxon>
        <taxon>Eupercaria</taxon>
        <taxon>Perciformes</taxon>
        <taxon>Cottioidei</taxon>
        <taxon>Gasterosteales</taxon>
        <taxon>Gasterosteidae</taxon>
        <taxon>Gasterosteus</taxon>
    </lineage>
</organism>
<evidence type="ECO:0000313" key="6">
    <source>
        <dbReference type="Ensembl" id="ENSGACP00000003751.1"/>
    </source>
</evidence>
<feature type="compositionally biased region" description="Polar residues" evidence="4">
    <location>
        <begin position="136"/>
        <end position="154"/>
    </location>
</feature>
<name>G3NEK0_GASAC</name>
<keyword evidence="2" id="KW-0863">Zinc-finger</keyword>
<dbReference type="InterPro" id="IPR051188">
    <property type="entry name" value="PHD-type_Zinc_Finger"/>
</dbReference>
<evidence type="ECO:0000256" key="1">
    <source>
        <dbReference type="ARBA" id="ARBA00022723"/>
    </source>
</evidence>
<proteinExistence type="predicted"/>
<dbReference type="STRING" id="69293.ENSGACP00000003751"/>
<feature type="region of interest" description="Disordered" evidence="4">
    <location>
        <begin position="180"/>
        <end position="291"/>
    </location>
</feature>
<dbReference type="PROSITE" id="PS51805">
    <property type="entry name" value="EPHD"/>
    <property type="match status" value="1"/>
</dbReference>
<dbReference type="Ensembl" id="ENSGACT00000003764.1">
    <property type="protein sequence ID" value="ENSGACP00000003751.1"/>
    <property type="gene ID" value="ENSGACG00000002866.1"/>
</dbReference>
<feature type="region of interest" description="Disordered" evidence="4">
    <location>
        <begin position="305"/>
        <end position="344"/>
    </location>
</feature>